<keyword evidence="4" id="KW-0233">DNA recombination</keyword>
<evidence type="ECO:0000313" key="6">
    <source>
        <dbReference type="EMBL" id="EGO63599.1"/>
    </source>
</evidence>
<dbReference type="Pfam" id="PF14659">
    <property type="entry name" value="Phage_int_SAM_3"/>
    <property type="match status" value="1"/>
</dbReference>
<dbReference type="InterPro" id="IPR013762">
    <property type="entry name" value="Integrase-like_cat_sf"/>
</dbReference>
<dbReference type="GO" id="GO:0003677">
    <property type="term" value="F:DNA binding"/>
    <property type="evidence" value="ECO:0007669"/>
    <property type="project" value="UniProtKB-KW"/>
</dbReference>
<dbReference type="Gene3D" id="1.10.150.130">
    <property type="match status" value="1"/>
</dbReference>
<dbReference type="eggNOG" id="COG0582">
    <property type="taxonomic scope" value="Bacteria"/>
</dbReference>
<dbReference type="InterPro" id="IPR050090">
    <property type="entry name" value="Tyrosine_recombinase_XerCD"/>
</dbReference>
<gene>
    <name evidence="6" type="ORF">ALO_12856</name>
</gene>
<evidence type="ECO:0000313" key="7">
    <source>
        <dbReference type="Proteomes" id="UP000003240"/>
    </source>
</evidence>
<evidence type="ECO:0000256" key="1">
    <source>
        <dbReference type="ARBA" id="ARBA00008857"/>
    </source>
</evidence>
<evidence type="ECO:0000256" key="4">
    <source>
        <dbReference type="ARBA" id="ARBA00023172"/>
    </source>
</evidence>
<evidence type="ECO:0000256" key="2">
    <source>
        <dbReference type="ARBA" id="ARBA00022908"/>
    </source>
</evidence>
<dbReference type="GO" id="GO:0015074">
    <property type="term" value="P:DNA integration"/>
    <property type="evidence" value="ECO:0007669"/>
    <property type="project" value="UniProtKB-KW"/>
</dbReference>
<dbReference type="SUPFAM" id="SSF56349">
    <property type="entry name" value="DNA breaking-rejoining enzymes"/>
    <property type="match status" value="1"/>
</dbReference>
<accession>F7NKF8</accession>
<dbReference type="Pfam" id="PF00589">
    <property type="entry name" value="Phage_integrase"/>
    <property type="match status" value="1"/>
</dbReference>
<dbReference type="STRING" id="1009370.ALO_12856"/>
<dbReference type="PROSITE" id="PS51898">
    <property type="entry name" value="TYR_RECOMBINASE"/>
    <property type="match status" value="1"/>
</dbReference>
<protein>
    <submittedName>
        <fullName evidence="6">Integrase family protein</fullName>
    </submittedName>
</protein>
<dbReference type="OrthoDB" id="9785687at2"/>
<dbReference type="EMBL" id="AFGF01000107">
    <property type="protein sequence ID" value="EGO63599.1"/>
    <property type="molecule type" value="Genomic_DNA"/>
</dbReference>
<organism evidence="6 7">
    <name type="scientific">Acetonema longum DSM 6540</name>
    <dbReference type="NCBI Taxonomy" id="1009370"/>
    <lineage>
        <taxon>Bacteria</taxon>
        <taxon>Bacillati</taxon>
        <taxon>Bacillota</taxon>
        <taxon>Negativicutes</taxon>
        <taxon>Acetonemataceae</taxon>
        <taxon>Acetonema</taxon>
    </lineage>
</organism>
<sequence length="412" mass="48087">MATVRYEKRSKKSITMIIDHGIDPVDQKRKKDTYVIETTDEEIAKQEKLKIELQLAQKTYKPPSHITLEKYIEHWFKTPAAQKLESKTYESYKRCADLRIIPWIGTIEPRELARDDLNKFYQQIIGVGHLDNLKPSKIYPKKLRGETEERKEVGIDVVKYHHAFIRRLLQDAIYEDGILEKNVAIKMTLPDPVATVDDDNEEEIVKVFTQDEIIKLESAAADDPAAAPYINLIAVALRTGMRRGELLALRWEDINFKNNTIWVRRALVHTKLNGYEFKSTKNKKRRRIEVTDEVLNAFRAEACRQAPFKVRLEDKYNKLGLVFCREDGLQSHPDTISSWFPDFCKKVSITRLGFHCLRHTHASHLLAAGEDLFYVSKRLGHSDIYVTYNKYSHFIPLEKRESLKALEERFKK</sequence>
<dbReference type="Proteomes" id="UP000003240">
    <property type="component" value="Unassembled WGS sequence"/>
</dbReference>
<proteinExistence type="inferred from homology"/>
<dbReference type="InterPro" id="IPR010998">
    <property type="entry name" value="Integrase_recombinase_N"/>
</dbReference>
<dbReference type="RefSeq" id="WP_004096308.1">
    <property type="nucleotide sequence ID" value="NZ_AFGF01000107.1"/>
</dbReference>
<dbReference type="InterPro" id="IPR011010">
    <property type="entry name" value="DNA_brk_join_enz"/>
</dbReference>
<keyword evidence="2" id="KW-0229">DNA integration</keyword>
<keyword evidence="3" id="KW-0238">DNA-binding</keyword>
<dbReference type="PANTHER" id="PTHR30349">
    <property type="entry name" value="PHAGE INTEGRASE-RELATED"/>
    <property type="match status" value="1"/>
</dbReference>
<keyword evidence="7" id="KW-1185">Reference proteome</keyword>
<dbReference type="CDD" id="cd01189">
    <property type="entry name" value="INT_ICEBs1_C_like"/>
    <property type="match status" value="1"/>
</dbReference>
<dbReference type="PANTHER" id="PTHR30349:SF64">
    <property type="entry name" value="PROPHAGE INTEGRASE INTD-RELATED"/>
    <property type="match status" value="1"/>
</dbReference>
<feature type="domain" description="Tyr recombinase" evidence="5">
    <location>
        <begin position="203"/>
        <end position="404"/>
    </location>
</feature>
<name>F7NKF8_9FIRM</name>
<dbReference type="InterPro" id="IPR004107">
    <property type="entry name" value="Integrase_SAM-like_N"/>
</dbReference>
<dbReference type="GO" id="GO:0006310">
    <property type="term" value="P:DNA recombination"/>
    <property type="evidence" value="ECO:0007669"/>
    <property type="project" value="UniProtKB-KW"/>
</dbReference>
<dbReference type="AlphaFoldDB" id="F7NKF8"/>
<reference evidence="6 7" key="1">
    <citation type="journal article" date="2011" name="EMBO J.">
        <title>Structural diversity of bacterial flagellar motors.</title>
        <authorList>
            <person name="Chen S."/>
            <person name="Beeby M."/>
            <person name="Murphy G.E."/>
            <person name="Leadbetter J.R."/>
            <person name="Hendrixson D.R."/>
            <person name="Briegel A."/>
            <person name="Li Z."/>
            <person name="Shi J."/>
            <person name="Tocheva E.I."/>
            <person name="Muller A."/>
            <person name="Dobro M.J."/>
            <person name="Jensen G.J."/>
        </authorList>
    </citation>
    <scope>NUCLEOTIDE SEQUENCE [LARGE SCALE GENOMIC DNA]</scope>
    <source>
        <strain evidence="6 7">DSM 6540</strain>
    </source>
</reference>
<dbReference type="Gene3D" id="1.10.443.10">
    <property type="entry name" value="Intergrase catalytic core"/>
    <property type="match status" value="1"/>
</dbReference>
<dbReference type="InterPro" id="IPR002104">
    <property type="entry name" value="Integrase_catalytic"/>
</dbReference>
<evidence type="ECO:0000256" key="3">
    <source>
        <dbReference type="ARBA" id="ARBA00023125"/>
    </source>
</evidence>
<comment type="caution">
    <text evidence="6">The sequence shown here is derived from an EMBL/GenBank/DDBJ whole genome shotgun (WGS) entry which is preliminary data.</text>
</comment>
<comment type="similarity">
    <text evidence="1">Belongs to the 'phage' integrase family.</text>
</comment>
<evidence type="ECO:0000259" key="5">
    <source>
        <dbReference type="PROSITE" id="PS51898"/>
    </source>
</evidence>